<evidence type="ECO:0000259" key="3">
    <source>
        <dbReference type="Pfam" id="PF00487"/>
    </source>
</evidence>
<evidence type="ECO:0000256" key="1">
    <source>
        <dbReference type="SAM" id="MobiDB-lite"/>
    </source>
</evidence>
<reference evidence="4" key="1">
    <citation type="journal article" date="2020" name="Fungal Divers.">
        <title>Resolving the Mortierellaceae phylogeny through synthesis of multi-gene phylogenetics and phylogenomics.</title>
        <authorList>
            <person name="Vandepol N."/>
            <person name="Liber J."/>
            <person name="Desiro A."/>
            <person name="Na H."/>
            <person name="Kennedy M."/>
            <person name="Barry K."/>
            <person name="Grigoriev I.V."/>
            <person name="Miller A.N."/>
            <person name="O'Donnell K."/>
            <person name="Stajich J.E."/>
            <person name="Bonito G."/>
        </authorList>
    </citation>
    <scope>NUCLEOTIDE SEQUENCE</scope>
    <source>
        <strain evidence="4">MES-2147</strain>
    </source>
</reference>
<feature type="transmembrane region" description="Helical" evidence="2">
    <location>
        <begin position="110"/>
        <end position="128"/>
    </location>
</feature>
<evidence type="ECO:0000313" key="5">
    <source>
        <dbReference type="Proteomes" id="UP000749646"/>
    </source>
</evidence>
<dbReference type="GO" id="GO:0006629">
    <property type="term" value="P:lipid metabolic process"/>
    <property type="evidence" value="ECO:0007669"/>
    <property type="project" value="InterPro"/>
</dbReference>
<feature type="domain" description="Fatty acid desaturase" evidence="3">
    <location>
        <begin position="91"/>
        <end position="203"/>
    </location>
</feature>
<keyword evidence="2" id="KW-0812">Transmembrane</keyword>
<name>A0A9P6MD00_9FUNG</name>
<evidence type="ECO:0000256" key="2">
    <source>
        <dbReference type="SAM" id="Phobius"/>
    </source>
</evidence>
<accession>A0A9P6MD00</accession>
<keyword evidence="5" id="KW-1185">Reference proteome</keyword>
<feature type="region of interest" description="Disordered" evidence="1">
    <location>
        <begin position="1"/>
        <end position="36"/>
    </location>
</feature>
<dbReference type="GO" id="GO:0016491">
    <property type="term" value="F:oxidoreductase activity"/>
    <property type="evidence" value="ECO:0007669"/>
    <property type="project" value="InterPro"/>
</dbReference>
<dbReference type="Pfam" id="PF00487">
    <property type="entry name" value="FA_desaturase"/>
    <property type="match status" value="1"/>
</dbReference>
<proteinExistence type="predicted"/>
<dbReference type="OrthoDB" id="1461976at2759"/>
<comment type="caution">
    <text evidence="4">The sequence shown here is derived from an EMBL/GenBank/DDBJ whole genome shotgun (WGS) entry which is preliminary data.</text>
</comment>
<feature type="transmembrane region" description="Helical" evidence="2">
    <location>
        <begin position="86"/>
        <end position="104"/>
    </location>
</feature>
<dbReference type="Proteomes" id="UP000749646">
    <property type="component" value="Unassembled WGS sequence"/>
</dbReference>
<organism evidence="4 5">
    <name type="scientific">Modicella reniformis</name>
    <dbReference type="NCBI Taxonomy" id="1440133"/>
    <lineage>
        <taxon>Eukaryota</taxon>
        <taxon>Fungi</taxon>
        <taxon>Fungi incertae sedis</taxon>
        <taxon>Mucoromycota</taxon>
        <taxon>Mortierellomycotina</taxon>
        <taxon>Mortierellomycetes</taxon>
        <taxon>Mortierellales</taxon>
        <taxon>Mortierellaceae</taxon>
        <taxon>Modicella</taxon>
    </lineage>
</organism>
<gene>
    <name evidence="4" type="primary">FAD2_2</name>
    <name evidence="4" type="ORF">BGZ65_012284</name>
</gene>
<protein>
    <submittedName>
        <fullName evidence="4">Linoleoyl-CoA desaturase activity protein</fullName>
    </submittedName>
</protein>
<dbReference type="AlphaFoldDB" id="A0A9P6MD00"/>
<feature type="transmembrane region" description="Helical" evidence="2">
    <location>
        <begin position="55"/>
        <end position="74"/>
    </location>
</feature>
<keyword evidence="2" id="KW-0472">Membrane</keyword>
<keyword evidence="2" id="KW-1133">Transmembrane helix</keyword>
<dbReference type="PANTHER" id="PTHR32100">
    <property type="entry name" value="OMEGA-6 FATTY ACID DESATURASE, CHLOROPLASTIC"/>
    <property type="match status" value="1"/>
</dbReference>
<dbReference type="InterPro" id="IPR012171">
    <property type="entry name" value="Fatty_acid_desaturase"/>
</dbReference>
<evidence type="ECO:0000313" key="4">
    <source>
        <dbReference type="EMBL" id="KAF9992399.1"/>
    </source>
</evidence>
<sequence>MHHKATSHISSSHISAPKTRSQVGLAPKAVDQQKKPEEVVGGEVEIGHFDEEAPIVTLFLMAVQLLFSWPGYLIVNASRDFSFSDFGILLTLGGLVHATMQTSFLTVTKYYGIPYIFVNFWLALIAFLQHTDPKLPNYREGAFNFQRGALSTVDRSYGKFLDHRFHGITNTHVVHHLFSQMPFYHAEEATVHLKKLLGKYYIYDDTPIAVAYWRTFRECRFVEDEGDVVFFKK</sequence>
<dbReference type="EMBL" id="JAAAHW010002212">
    <property type="protein sequence ID" value="KAF9992399.1"/>
    <property type="molecule type" value="Genomic_DNA"/>
</dbReference>
<dbReference type="InterPro" id="IPR005804">
    <property type="entry name" value="FA_desaturase_dom"/>
</dbReference>